<evidence type="ECO:0000259" key="1">
    <source>
        <dbReference type="Pfam" id="PF04909"/>
    </source>
</evidence>
<dbReference type="EMBL" id="JACHLK010000004">
    <property type="protein sequence ID" value="MBB6559762.1"/>
    <property type="molecule type" value="Genomic_DNA"/>
</dbReference>
<dbReference type="AlphaFoldDB" id="A0A7X0PDV5"/>
<dbReference type="InterPro" id="IPR006680">
    <property type="entry name" value="Amidohydro-rel"/>
</dbReference>
<dbReference type="PANTHER" id="PTHR35563">
    <property type="entry name" value="BARREL METAL-DEPENDENT HYDROLASE, PUTATIVE (AFU_ORTHOLOGUE AFUA_1G16240)-RELATED"/>
    <property type="match status" value="1"/>
</dbReference>
<proteinExistence type="predicted"/>
<dbReference type="RefSeq" id="WP_184857182.1">
    <property type="nucleotide sequence ID" value="NZ_JACHLK010000004.1"/>
</dbReference>
<dbReference type="PANTHER" id="PTHR35563:SF2">
    <property type="entry name" value="BARREL METAL-DEPENDENT HYDROLASE, PUTATIVE (AFU_ORTHOLOGUE AFUA_1G16240)-RELATED"/>
    <property type="match status" value="1"/>
</dbReference>
<sequence length="294" mass="33016">MASEILVPTPTRSADTLSRPAFPMPAGACDSHVHVFGPVDRYPHVAQPHYTLPDGPPPLLDRMTRGLGLDRFAIVQPSFYGTDNRCMLDALDELGDRARGVAMVDDGVEDEVLDAMHRRGVRALRLDLFLRAQWPIARIVDYIQRSAERIRPWGWHLQFYTPGYVVRDLVPAMPDIASDFVIDHMGYMLESDGLTRADFDRLIAAVASGRGWMKLSGPYRIAKDGNYARLLPYAQAIADALPDRTIWGSDWPHIPNGQMDTGALLNLLGEWVPDADRRKRILSDNPARLYDFQP</sequence>
<dbReference type="SUPFAM" id="SSF51556">
    <property type="entry name" value="Metallo-dependent hydrolases"/>
    <property type="match status" value="1"/>
</dbReference>
<dbReference type="InterPro" id="IPR052358">
    <property type="entry name" value="Aro_Compnd_Degr_Hydrolases"/>
</dbReference>
<protein>
    <submittedName>
        <fullName evidence="2">Putative TIM-barrel fold metal-dependent hydrolase</fullName>
    </submittedName>
</protein>
<dbReference type="Pfam" id="PF04909">
    <property type="entry name" value="Amidohydro_2"/>
    <property type="match status" value="1"/>
</dbReference>
<organism evidence="2 3">
    <name type="scientific">Acidovorax soli</name>
    <dbReference type="NCBI Taxonomy" id="592050"/>
    <lineage>
        <taxon>Bacteria</taxon>
        <taxon>Pseudomonadati</taxon>
        <taxon>Pseudomonadota</taxon>
        <taxon>Betaproteobacteria</taxon>
        <taxon>Burkholderiales</taxon>
        <taxon>Comamonadaceae</taxon>
        <taxon>Acidovorax</taxon>
    </lineage>
</organism>
<reference evidence="2 3" key="1">
    <citation type="submission" date="2020-08" db="EMBL/GenBank/DDBJ databases">
        <title>Functional genomics of gut bacteria from endangered species of beetles.</title>
        <authorList>
            <person name="Carlos-Shanley C."/>
        </authorList>
    </citation>
    <scope>NUCLEOTIDE SEQUENCE [LARGE SCALE GENOMIC DNA]</scope>
    <source>
        <strain evidence="2 3">S00198</strain>
    </source>
</reference>
<dbReference type="GO" id="GO:0016787">
    <property type="term" value="F:hydrolase activity"/>
    <property type="evidence" value="ECO:0007669"/>
    <property type="project" value="UniProtKB-KW"/>
</dbReference>
<dbReference type="Proteomes" id="UP000575083">
    <property type="component" value="Unassembled WGS sequence"/>
</dbReference>
<dbReference type="Gene3D" id="3.20.20.140">
    <property type="entry name" value="Metal-dependent hydrolases"/>
    <property type="match status" value="1"/>
</dbReference>
<gene>
    <name evidence="2" type="ORF">HNP48_002434</name>
</gene>
<name>A0A7X0PDV5_9BURK</name>
<dbReference type="InterPro" id="IPR032466">
    <property type="entry name" value="Metal_Hydrolase"/>
</dbReference>
<evidence type="ECO:0000313" key="2">
    <source>
        <dbReference type="EMBL" id="MBB6559762.1"/>
    </source>
</evidence>
<keyword evidence="2" id="KW-0378">Hydrolase</keyword>
<accession>A0A7X0PDV5</accession>
<evidence type="ECO:0000313" key="3">
    <source>
        <dbReference type="Proteomes" id="UP000575083"/>
    </source>
</evidence>
<feature type="domain" description="Amidohydrolase-related" evidence="1">
    <location>
        <begin position="29"/>
        <end position="292"/>
    </location>
</feature>
<comment type="caution">
    <text evidence="2">The sequence shown here is derived from an EMBL/GenBank/DDBJ whole genome shotgun (WGS) entry which is preliminary data.</text>
</comment>
<keyword evidence="3" id="KW-1185">Reference proteome</keyword>